<evidence type="ECO:0000313" key="8">
    <source>
        <dbReference type="EMBL" id="MEU8132894.1"/>
    </source>
</evidence>
<dbReference type="Pfam" id="PF13245">
    <property type="entry name" value="AAA_19"/>
    <property type="match status" value="1"/>
</dbReference>
<dbReference type="InterPro" id="IPR014016">
    <property type="entry name" value="UvrD-like_ATP-bd"/>
</dbReference>
<keyword evidence="1 5" id="KW-0547">Nucleotide-binding</keyword>
<keyword evidence="4 5" id="KW-0067">ATP-binding</keyword>
<dbReference type="RefSeq" id="WP_358349482.1">
    <property type="nucleotide sequence ID" value="NZ_JBEZFP010000009.1"/>
</dbReference>
<proteinExistence type="predicted"/>
<evidence type="ECO:0000256" key="4">
    <source>
        <dbReference type="ARBA" id="ARBA00022840"/>
    </source>
</evidence>
<reference evidence="8 9" key="1">
    <citation type="submission" date="2024-06" db="EMBL/GenBank/DDBJ databases">
        <title>The Natural Products Discovery Center: Release of the First 8490 Sequenced Strains for Exploring Actinobacteria Biosynthetic Diversity.</title>
        <authorList>
            <person name="Kalkreuter E."/>
            <person name="Kautsar S.A."/>
            <person name="Yang D."/>
            <person name="Bader C.D."/>
            <person name="Teijaro C.N."/>
            <person name="Fluegel L."/>
            <person name="Davis C.M."/>
            <person name="Simpson J.R."/>
            <person name="Lauterbach L."/>
            <person name="Steele A.D."/>
            <person name="Gui C."/>
            <person name="Meng S."/>
            <person name="Li G."/>
            <person name="Viehrig K."/>
            <person name="Ye F."/>
            <person name="Su P."/>
            <person name="Kiefer A.F."/>
            <person name="Nichols A."/>
            <person name="Cepeda A.J."/>
            <person name="Yan W."/>
            <person name="Fan B."/>
            <person name="Jiang Y."/>
            <person name="Adhikari A."/>
            <person name="Zheng C.-J."/>
            <person name="Schuster L."/>
            <person name="Cowan T.M."/>
            <person name="Smanski M.J."/>
            <person name="Chevrette M.G."/>
            <person name="De Carvalho L.P.S."/>
            <person name="Shen B."/>
        </authorList>
    </citation>
    <scope>NUCLEOTIDE SEQUENCE [LARGE SCALE GENOMIC DNA]</scope>
    <source>
        <strain evidence="8 9">NPDC048946</strain>
    </source>
</reference>
<evidence type="ECO:0000256" key="2">
    <source>
        <dbReference type="ARBA" id="ARBA00022801"/>
    </source>
</evidence>
<feature type="region of interest" description="Disordered" evidence="6">
    <location>
        <begin position="1"/>
        <end position="28"/>
    </location>
</feature>
<dbReference type="Proteomes" id="UP001551482">
    <property type="component" value="Unassembled WGS sequence"/>
</dbReference>
<evidence type="ECO:0000313" key="9">
    <source>
        <dbReference type="Proteomes" id="UP001551482"/>
    </source>
</evidence>
<dbReference type="EMBL" id="JBEZFP010000009">
    <property type="protein sequence ID" value="MEU8132894.1"/>
    <property type="molecule type" value="Genomic_DNA"/>
</dbReference>
<evidence type="ECO:0000259" key="7">
    <source>
        <dbReference type="PROSITE" id="PS51198"/>
    </source>
</evidence>
<organism evidence="8 9">
    <name type="scientific">Streptodolium elevatio</name>
    <dbReference type="NCBI Taxonomy" id="3157996"/>
    <lineage>
        <taxon>Bacteria</taxon>
        <taxon>Bacillati</taxon>
        <taxon>Actinomycetota</taxon>
        <taxon>Actinomycetes</taxon>
        <taxon>Kitasatosporales</taxon>
        <taxon>Streptomycetaceae</taxon>
        <taxon>Streptodolium</taxon>
    </lineage>
</organism>
<dbReference type="SUPFAM" id="SSF52540">
    <property type="entry name" value="P-loop containing nucleoside triphosphate hydrolases"/>
    <property type="match status" value="1"/>
</dbReference>
<dbReference type="Pfam" id="PF13538">
    <property type="entry name" value="UvrD_C_2"/>
    <property type="match status" value="1"/>
</dbReference>
<comment type="caution">
    <text evidence="8">The sequence shown here is derived from an EMBL/GenBank/DDBJ whole genome shotgun (WGS) entry which is preliminary data.</text>
</comment>
<keyword evidence="2 5" id="KW-0378">Hydrolase</keyword>
<dbReference type="PROSITE" id="PS51198">
    <property type="entry name" value="UVRD_HELICASE_ATP_BIND"/>
    <property type="match status" value="1"/>
</dbReference>
<evidence type="ECO:0000256" key="3">
    <source>
        <dbReference type="ARBA" id="ARBA00022806"/>
    </source>
</evidence>
<evidence type="ECO:0000256" key="6">
    <source>
        <dbReference type="SAM" id="MobiDB-lite"/>
    </source>
</evidence>
<name>A0ABV3DCH9_9ACTN</name>
<feature type="binding site" evidence="5">
    <location>
        <begin position="241"/>
        <end position="248"/>
    </location>
    <ligand>
        <name>ATP</name>
        <dbReference type="ChEBI" id="CHEBI:30616"/>
    </ligand>
</feature>
<protein>
    <submittedName>
        <fullName evidence="8">UvrD-helicase domain-containing protein</fullName>
    </submittedName>
</protein>
<dbReference type="PANTHER" id="PTHR11070">
    <property type="entry name" value="UVRD / RECB / PCRA DNA HELICASE FAMILY MEMBER"/>
    <property type="match status" value="1"/>
</dbReference>
<dbReference type="Gene3D" id="3.40.50.300">
    <property type="entry name" value="P-loop containing nucleotide triphosphate hydrolases"/>
    <property type="match status" value="3"/>
</dbReference>
<keyword evidence="3 5" id="KW-0347">Helicase</keyword>
<evidence type="ECO:0000256" key="5">
    <source>
        <dbReference type="PROSITE-ProRule" id="PRU00560"/>
    </source>
</evidence>
<accession>A0ABV3DCH9</accession>
<sequence length="782" mass="84611">MPLPPPGQQPHGVVRDADGPVASADSAAPEASAALPEASAALDAKQREIAAEQHHIDRAYVRLEAMRGEARALVREGYKQAQVGTVGSLVERDTMVFRAELWARTLDAADDGLVFGRLDRNDAEVWHIGRIGVRDEHSEILVVDWRAPAAEAFYQATPEDPRGVVRRRVLHCRGHKLVDIEDDLLDPDAAPDDLVVVGDGAFLAALSRTRDGSMRDIVATIQQEQDDAIRAPADGSVIVRGGPGTGKTAVALHRVAYLLFRHRQRFGSRGVLVVGPNPRFTAYIERVLPSLGEGGAVLHSLGDMVDGITAAYHDTAAVARLKGSTGMLPVLRRAVDATPPGAPHELRVRHRGTEVVLDTAALRRIRRDLLHRARRGPNGQRVQAAKTVLAELWSRLASRGAARGEKDAFLEDVAARDEFAVFLNTWWPLVRPIDVLRGLADPARVDRAARGRLSRDQVTLLANSWEHTARTGEVSFLDVALLDELDGLVGPLPRQRPRTPGMPEEDNPYVVDGFDIFTGESVRSSAPADEISEVTTYADRMARSGRGRRDEDEEPDEYAHIVVDEAQDLAPMQWRMLKRRGRHATWTIVEDPAQSAWEDLDASAAAMSDALGDRPRHEFELTTNYRNTAEIAAVAAHVLLRAVPGAKPSRAVRTGGEKPTLLAAADVPSAVRATAARLVDEVEGTVGVVAPVGETGPILAALAELPPRVQVMDALDAKGLEFDAAVIVDPKRIADQSPSGLRTLYVALTRATRSLVVVAGSGDAEREWAEDLMGLAAAPVSE</sequence>
<evidence type="ECO:0000256" key="1">
    <source>
        <dbReference type="ARBA" id="ARBA00022741"/>
    </source>
</evidence>
<feature type="domain" description="UvrD-like helicase ATP-binding" evidence="7">
    <location>
        <begin position="220"/>
        <end position="628"/>
    </location>
</feature>
<keyword evidence="9" id="KW-1185">Reference proteome</keyword>
<dbReference type="InterPro" id="IPR027417">
    <property type="entry name" value="P-loop_NTPase"/>
</dbReference>
<dbReference type="PANTHER" id="PTHR11070:SF45">
    <property type="entry name" value="DNA 3'-5' HELICASE"/>
    <property type="match status" value="1"/>
</dbReference>
<gene>
    <name evidence="8" type="ORF">AB0C36_05245</name>
</gene>
<dbReference type="InterPro" id="IPR000212">
    <property type="entry name" value="DNA_helicase_UvrD/REP"/>
</dbReference>
<dbReference type="InterPro" id="IPR027785">
    <property type="entry name" value="UvrD-like_helicase_C"/>
</dbReference>